<dbReference type="RefSeq" id="WP_071948433.1">
    <property type="nucleotide sequence ID" value="NZ_BAAAVX010000058.1"/>
</dbReference>
<dbReference type="InterPro" id="IPR049427">
    <property type="entry name" value="Acyl-ACP_TE_C"/>
</dbReference>
<evidence type="ECO:0000259" key="2">
    <source>
        <dbReference type="Pfam" id="PF20791"/>
    </source>
</evidence>
<dbReference type="InterPro" id="IPR002864">
    <property type="entry name" value="Acyl-ACP_thioesterase_NHD"/>
</dbReference>
<evidence type="ECO:0000313" key="4">
    <source>
        <dbReference type="Proteomes" id="UP000825367"/>
    </source>
</evidence>
<dbReference type="Proteomes" id="UP000825367">
    <property type="component" value="Chromosome"/>
</dbReference>
<gene>
    <name evidence="3" type="ORF">K0O64_29100</name>
</gene>
<dbReference type="InterPro" id="IPR029069">
    <property type="entry name" value="HotDog_dom_sf"/>
</dbReference>
<evidence type="ECO:0008006" key="5">
    <source>
        <dbReference type="Google" id="ProtNLM"/>
    </source>
</evidence>
<dbReference type="PANTHER" id="PTHR31793">
    <property type="entry name" value="4-HYDROXYBENZOYL-COA THIOESTERASE FAMILY MEMBER"/>
    <property type="match status" value="1"/>
</dbReference>
<dbReference type="Pfam" id="PF20791">
    <property type="entry name" value="Acyl-ACP_TE_C"/>
    <property type="match status" value="1"/>
</dbReference>
<dbReference type="EMBL" id="CP080333">
    <property type="protein sequence ID" value="QYL16953.1"/>
    <property type="molecule type" value="Genomic_DNA"/>
</dbReference>
<feature type="domain" description="Acyl-ACP thioesterase-like C-terminal" evidence="2">
    <location>
        <begin position="167"/>
        <end position="228"/>
    </location>
</feature>
<keyword evidence="4" id="KW-1185">Reference proteome</keyword>
<evidence type="ECO:0000313" key="3">
    <source>
        <dbReference type="EMBL" id="QYL16953.1"/>
    </source>
</evidence>
<protein>
    <recommendedName>
        <fullName evidence="5">Acyl-ACP thioesterase</fullName>
    </recommendedName>
</protein>
<feature type="domain" description="Acyl-ACP thioesterase N-terminal hotdog" evidence="1">
    <location>
        <begin position="20"/>
        <end position="140"/>
    </location>
</feature>
<dbReference type="PANTHER" id="PTHR31793:SF24">
    <property type="entry name" value="LONG-CHAIN ACYL-COA THIOESTERASE FADM"/>
    <property type="match status" value="1"/>
</dbReference>
<accession>A0ABX8VIU3</accession>
<name>A0ABX8VIU3_9MYCO</name>
<sequence length="256" mass="29440">MKSTASVDVTAPLRELPEDGYVYSTAWKMLTSDIDRQQQLRLDAVARYIQEVGAEQLIDAGFEHVHPHWIVQRTVIDVLTPMTWPSAITFRRWCSAISLRWCTMRVRLDSPDGGRIETEGFWINMNKETLTPSLMEEGFFNKLATTTDEHRLKWRAWLPGPVPPDAEALPFALRDTDIDIFDHVTNTAYWHGIHEVTARHPHVASAPYRAVVEYRRPIALRDEVTIRHRADGDLVRCWFCVGDEVHAAGLVTRLER</sequence>
<dbReference type="SUPFAM" id="SSF54637">
    <property type="entry name" value="Thioesterase/thiol ester dehydrase-isomerase"/>
    <property type="match status" value="2"/>
</dbReference>
<evidence type="ECO:0000259" key="1">
    <source>
        <dbReference type="Pfam" id="PF01643"/>
    </source>
</evidence>
<reference evidence="3 4" key="1">
    <citation type="submission" date="2021-07" db="EMBL/GenBank/DDBJ databases">
        <title>Whole genome sequencing of non-tuberculosis mycobacteria type-strains.</title>
        <authorList>
            <person name="Igarashi Y."/>
            <person name="Osugi A."/>
            <person name="Mitarai S."/>
        </authorList>
    </citation>
    <scope>NUCLEOTIDE SEQUENCE [LARGE SCALE GENOMIC DNA]</scope>
    <source>
        <strain evidence="3 4">JCM 16370</strain>
    </source>
</reference>
<dbReference type="InterPro" id="IPR050563">
    <property type="entry name" value="4-hydroxybenzoyl-CoA_TE"/>
</dbReference>
<dbReference type="Pfam" id="PF01643">
    <property type="entry name" value="Acyl-ACP_TE"/>
    <property type="match status" value="1"/>
</dbReference>
<dbReference type="Gene3D" id="3.10.129.10">
    <property type="entry name" value="Hotdog Thioesterase"/>
    <property type="match status" value="1"/>
</dbReference>
<organism evidence="3 4">
    <name type="scientific">Mycolicibacterium pallens</name>
    <dbReference type="NCBI Taxonomy" id="370524"/>
    <lineage>
        <taxon>Bacteria</taxon>
        <taxon>Bacillati</taxon>
        <taxon>Actinomycetota</taxon>
        <taxon>Actinomycetes</taxon>
        <taxon>Mycobacteriales</taxon>
        <taxon>Mycobacteriaceae</taxon>
        <taxon>Mycolicibacterium</taxon>
    </lineage>
</organism>
<proteinExistence type="predicted"/>